<protein>
    <submittedName>
        <fullName evidence="5">Integrase core domain protein</fullName>
    </submittedName>
</protein>
<feature type="compositionally biased region" description="Polar residues" evidence="2">
    <location>
        <begin position="1677"/>
        <end position="1686"/>
    </location>
</feature>
<keyword evidence="3" id="KW-0812">Transmembrane</keyword>
<dbReference type="Pfam" id="PF13650">
    <property type="entry name" value="Asp_protease_2"/>
    <property type="match status" value="1"/>
</dbReference>
<dbReference type="Pfam" id="PF03564">
    <property type="entry name" value="DUF1759"/>
    <property type="match status" value="1"/>
</dbReference>
<dbReference type="InterPro" id="IPR012337">
    <property type="entry name" value="RNaseH-like_sf"/>
</dbReference>
<evidence type="ECO:0000256" key="1">
    <source>
        <dbReference type="SAM" id="Coils"/>
    </source>
</evidence>
<feature type="compositionally biased region" description="Basic and acidic residues" evidence="2">
    <location>
        <begin position="1665"/>
        <end position="1676"/>
    </location>
</feature>
<feature type="compositionally biased region" description="Acidic residues" evidence="2">
    <location>
        <begin position="2443"/>
        <end position="2454"/>
    </location>
</feature>
<dbReference type="CDD" id="cd00303">
    <property type="entry name" value="retropepsin_like"/>
    <property type="match status" value="1"/>
</dbReference>
<keyword evidence="1" id="KW-0175">Coiled coil</keyword>
<reference evidence="5 6" key="1">
    <citation type="submission" date="2014-03" db="EMBL/GenBank/DDBJ databases">
        <title>Draft genome of the hookworm Oesophagostomum dentatum.</title>
        <authorList>
            <person name="Mitreva M."/>
        </authorList>
    </citation>
    <scope>NUCLEOTIDE SEQUENCE [LARGE SCALE GENOMIC DNA]</scope>
    <source>
        <strain evidence="5 6">OD-Hann</strain>
    </source>
</reference>
<keyword evidence="3" id="KW-0472">Membrane</keyword>
<dbReference type="Gene3D" id="3.30.420.10">
    <property type="entry name" value="Ribonuclease H-like superfamily/Ribonuclease H"/>
    <property type="match status" value="1"/>
</dbReference>
<dbReference type="Gene3D" id="2.60.98.50">
    <property type="match status" value="1"/>
</dbReference>
<feature type="region of interest" description="Disordered" evidence="2">
    <location>
        <begin position="2481"/>
        <end position="2504"/>
    </location>
</feature>
<dbReference type="SUPFAM" id="SSF53098">
    <property type="entry name" value="Ribonuclease H-like"/>
    <property type="match status" value="1"/>
</dbReference>
<feature type="compositionally biased region" description="Basic and acidic residues" evidence="2">
    <location>
        <begin position="2416"/>
        <end position="2442"/>
    </location>
</feature>
<organism evidence="5 6">
    <name type="scientific">Oesophagostomum dentatum</name>
    <name type="common">Nodular worm</name>
    <dbReference type="NCBI Taxonomy" id="61180"/>
    <lineage>
        <taxon>Eukaryota</taxon>
        <taxon>Metazoa</taxon>
        <taxon>Ecdysozoa</taxon>
        <taxon>Nematoda</taxon>
        <taxon>Chromadorea</taxon>
        <taxon>Rhabditida</taxon>
        <taxon>Rhabditina</taxon>
        <taxon>Rhabditomorpha</taxon>
        <taxon>Strongyloidea</taxon>
        <taxon>Strongylidae</taxon>
        <taxon>Oesophagostomum</taxon>
    </lineage>
</organism>
<evidence type="ECO:0000313" key="5">
    <source>
        <dbReference type="EMBL" id="KHJ91498.1"/>
    </source>
</evidence>
<dbReference type="Pfam" id="PF17921">
    <property type="entry name" value="Integrase_H2C2"/>
    <property type="match status" value="1"/>
</dbReference>
<evidence type="ECO:0000313" key="6">
    <source>
        <dbReference type="Proteomes" id="UP000053660"/>
    </source>
</evidence>
<feature type="coiled-coil region" evidence="1">
    <location>
        <begin position="772"/>
        <end position="824"/>
    </location>
</feature>
<keyword evidence="3" id="KW-1133">Transmembrane helix</keyword>
<evidence type="ECO:0000256" key="3">
    <source>
        <dbReference type="SAM" id="Phobius"/>
    </source>
</evidence>
<dbReference type="OrthoDB" id="5875526at2759"/>
<dbReference type="GO" id="GO:0015074">
    <property type="term" value="P:DNA integration"/>
    <property type="evidence" value="ECO:0007669"/>
    <property type="project" value="InterPro"/>
</dbReference>
<dbReference type="Proteomes" id="UP000053660">
    <property type="component" value="Unassembled WGS sequence"/>
</dbReference>
<dbReference type="InterPro" id="IPR009878">
    <property type="entry name" value="Phlebovirus_G2_fusion"/>
</dbReference>
<dbReference type="EMBL" id="KN552016">
    <property type="protein sequence ID" value="KHJ91498.1"/>
    <property type="molecule type" value="Genomic_DNA"/>
</dbReference>
<evidence type="ECO:0000259" key="4">
    <source>
        <dbReference type="PROSITE" id="PS50994"/>
    </source>
</evidence>
<dbReference type="Gene3D" id="2.40.70.10">
    <property type="entry name" value="Acid Proteases"/>
    <property type="match status" value="1"/>
</dbReference>
<dbReference type="InterPro" id="IPR036397">
    <property type="entry name" value="RNaseH_sf"/>
</dbReference>
<dbReference type="Gene3D" id="1.10.340.70">
    <property type="match status" value="1"/>
</dbReference>
<dbReference type="InterPro" id="IPR040676">
    <property type="entry name" value="DUF5641"/>
</dbReference>
<dbReference type="InterPro" id="IPR001584">
    <property type="entry name" value="Integrase_cat-core"/>
</dbReference>
<dbReference type="InterPro" id="IPR041588">
    <property type="entry name" value="Integrase_H2C2"/>
</dbReference>
<dbReference type="Pfam" id="PF18701">
    <property type="entry name" value="DUF5641"/>
    <property type="match status" value="1"/>
</dbReference>
<dbReference type="Pfam" id="PF07245">
    <property type="entry name" value="Phlebovirus_G2"/>
    <property type="match status" value="1"/>
</dbReference>
<sequence length="2673" mass="306763">MTTLLSTYKRQLTNYGNKLEAILSKIKAEKLEIFSVESALSHESVQENVSRIKESISAIESATSKTEEILNKYATTLDTTGELTAKEKDDFQEYYLRIETILLSAFDYLVILRAHCASLSSPNIQNQARTQASFAQDTSGIRPQTMELPSLPVPSFSGNTWEWDNFWELFNTNIHSQDIPELSKFNYLIKALRGEARQSIQKFQITKENYSTVIHFLKNKYDNKEILINHLVDRLDTCKLRNASAKGQRVLLEQIQAITNQLVGKGEQVDSSWLIKKVLSKFPDSTKRKVISKKQGASESSFTMNLLIKFLDEIISAEEMFSLYTEKTEEKQSRTMTTKSVKTPFCMYCNDHHSSFSCPKYKTAEERSLYLRQNHLCLVCASPSHKTSECKKRQCFNCQGAHHTSCCFRNKKELGSLPTNKGSQGIQQHQQRVKAGVKVPKKQNQVPSANSIQIESAVAETPILQVQNILKCPQLPSLKEKPYLPMGEVSLFNPTTKSNQKVQILFDTGAEISFIDEGLAQQLQLPVLAEKTVQLHTFGAAQPCQQVCQLVSMKITDKEGTMHTLNLLTHKTLTQSLQVPTLSKEDEEMIRSLKISAQFTGGSATAKPSILLGCDQLWNFIESDSPPTQLPSGLYLLRTKFGSVISGVKKSMTQEFLEYQNRYSEEEYKWDSYWSMDANVHTIIQQDVVSSEEQEQWEKYWGMDAAGTSEFNVADKQVRQILDQRIWDQFNDSIERRQDGYYVRLQWKENHPPLPDNKAIAHKRLINVWASLRKDEELLEQYNNVFKDQESKNIIEEISEGDTIQDLNMNLREFASNNNDLLQSIPKHDQSSSLETKVLGIPWQTNSDILTIKCNFLSATKYTKRYITSAIASIYDPLGWTLPLLHKAKVFLQKLWKDQYDWDTVLPTKLCEEWEKIASEVNDFKKLLPRKIACKGEQPFMATFADASNTGMAACTYLVSSVSNLLMARGKLPSLHTKSTIPKLELNAITLGMRLTKSIIDEIKYSLKIGSVYIFSDSEIVLSWVSAEPNRDVGTYVFNRLFEIRSIIEYLKEQKYEVYFCYVPTELNPADKATRGLTKVEMFNQLWWEGPVFLHTDRSSWPTKDKIFKVPVDYSIQNVNQPKETIYNTSEYLQNCVEAPTIQELLSKKQVLTLSTAKRVVAFVLRFVCAVADKVNAKTPNKIRLSLTKNAGSSIETIQLTGEEINRAGKTLIRNHQRARINKQVISSLKHLNLRKDEEGIWRCFGRLGLAQLDQGARFPIFVLQKTLLAEIIIREYHQKGHPGINHTIALVRQEFWIPQLRAQVTQLIRKCVQCQKFNNLPYRYPNQDDLPKERVTRSRPFEHIGLDYFGPILVKLQNEDQEKCFGTIITCMVTRLIHLDVVTSLSTVAFIHMLRRFFARRGIPKSITCDNAPTFGLGEEILQDYMAAFQQDSTVAKELSNREITWKNITPYAPWQGGFYERLIKSVKYSMYKTLGKSPTTYEELFTTLTEIEALLNSRPLTYITNDINEQQILRPIDFLQRDIQIIYPFTQNKEESQDPEYLPAEKRLSIETKTEAIKAINSSCEKTEKFWNQWQKQYLTALREKHILQVPQKRGGRSQPKVGTVVLIQDAVQPRYTWKLAMIKELIASANNQIRTALLRLPSGRTIKRPINLLVPLELKDNTEQDTQIMERDPSTSAEQQSGTEPADKERATQSRVSARYNLRPQARIHYNEGPSNLQKQTNSVHTSTIAIASCLLLLFVSCVNAETQHASNNLTIQTIQCIQGGIKINMSDPHEFEICAEGSCSQFTKPQGNETIRFPPYLVLHKHTVQWKIFDGSSIKIIKITCPPAPFCEQIQCTFCSPTIFNPECWPLRSMIAIAAILYFLITGCYVFLYVPIVLGRPLRIVANILWSIFRLSLKMIRQLRFFRANPRHRKRTIAEILALAITLYEIILVAHGCQDVNLFTHYSSVCANNSPGEPCHIQLSEIFKINPFKRESCVRLSQNHTSVHEIRLVWKSLQLTCEPETELFTRDTIYKVIDSKRCAHSGSCNGNKCNSINSSSLIPELAEANLYPGITSCVESCGGPGCDCFYLSSGCLFYRIYLKPINDQVFELFHCNRWVESAKVEVTHFDVKAKKLYTRGINMIPNIPVKWKAFTFILSELSFPPIPLLNSHFISSGNGTALWPDNILPALRCTNYSNAVTLTCQVYEDCECLPAETKANCKCKEFSRIAMAQKNDYADDFQRLNSFHKIETCNSSLQDEIKTVEASIRRTFRVLKPLTDDWKQHKDSNNQEDAGERLIVATRFFRTTSTTREKLIGLVSRYLLAVSMQIHILKAHVFNADKKKALERMNYHQKSEEIRREASEQLLMLDKISKEMEQEITEAERAVKGTRADVVNYQQDKIQLIEFFNKTLASVDDRLKTISKHVTEEEESCRSTDSLKRKHSNDEKEQDNKVRIKEDDENTEDAEQLEEEARSSRSHSINIEKEELDYGEEDLEEVHLDEDSGEQSQGEQEQESQGEDLIQERNEDGQYQEIDPPPADEMDERNVRIRRLEDEINDLRGELRWLPVRRIGETSRGVDPSIVCTFCKDAGRHYSDSCPMMTNGNQRFYYVQDNDLCKYCLMDCEPSRPCPSRRKRCWYCERVEHTVLDFLIPRDGGHHRALCSIPDARPRVMQLIEHRRQELKELRGD</sequence>
<feature type="domain" description="Integrase catalytic" evidence="4">
    <location>
        <begin position="1337"/>
        <end position="1525"/>
    </location>
</feature>
<feature type="coiled-coil region" evidence="1">
    <location>
        <begin position="2343"/>
        <end position="2384"/>
    </location>
</feature>
<dbReference type="PANTHER" id="PTHR47331">
    <property type="entry name" value="PHD-TYPE DOMAIN-CONTAINING PROTEIN"/>
    <property type="match status" value="1"/>
</dbReference>
<dbReference type="PANTHER" id="PTHR47331:SF4">
    <property type="entry name" value="PEPTIDASE S1 DOMAIN-CONTAINING PROTEIN"/>
    <property type="match status" value="1"/>
</dbReference>
<name>A0A0B1T1Q9_OESDE</name>
<feature type="transmembrane region" description="Helical" evidence="3">
    <location>
        <begin position="1858"/>
        <end position="1878"/>
    </location>
</feature>
<proteinExistence type="predicted"/>
<gene>
    <name evidence="5" type="ORF">OESDEN_08638</name>
</gene>
<evidence type="ECO:0000256" key="2">
    <source>
        <dbReference type="SAM" id="MobiDB-lite"/>
    </source>
</evidence>
<dbReference type="GO" id="GO:0003676">
    <property type="term" value="F:nucleic acid binding"/>
    <property type="evidence" value="ECO:0007669"/>
    <property type="project" value="InterPro"/>
</dbReference>
<feature type="transmembrane region" description="Helical" evidence="3">
    <location>
        <begin position="1921"/>
        <end position="1940"/>
    </location>
</feature>
<feature type="region of interest" description="Disordered" evidence="2">
    <location>
        <begin position="1665"/>
        <end position="1700"/>
    </location>
</feature>
<accession>A0A0B1T1Q9</accession>
<dbReference type="InterPro" id="IPR005312">
    <property type="entry name" value="DUF1759"/>
</dbReference>
<keyword evidence="6" id="KW-1185">Reference proteome</keyword>
<dbReference type="Pfam" id="PF05380">
    <property type="entry name" value="Peptidase_A17"/>
    <property type="match status" value="1"/>
</dbReference>
<dbReference type="PROSITE" id="PS50994">
    <property type="entry name" value="INTEGRASE"/>
    <property type="match status" value="1"/>
</dbReference>
<dbReference type="InterPro" id="IPR008042">
    <property type="entry name" value="Retrotrans_Pao"/>
</dbReference>
<dbReference type="InterPro" id="IPR021109">
    <property type="entry name" value="Peptidase_aspartic_dom_sf"/>
</dbReference>
<feature type="region of interest" description="Disordered" evidence="2">
    <location>
        <begin position="2410"/>
        <end position="2468"/>
    </location>
</feature>